<dbReference type="PIRSF" id="PIRSF004749">
    <property type="entry name" value="Pep_def"/>
    <property type="match status" value="1"/>
</dbReference>
<dbReference type="EC" id="3.5.1.88" evidence="2"/>
<keyword evidence="2" id="KW-0378">Hydrolase</keyword>
<comment type="caution">
    <text evidence="3">The sequence shown here is derived from an EMBL/GenBank/DDBJ whole genome shotgun (WGS) entry which is preliminary data.</text>
</comment>
<gene>
    <name evidence="2" type="primary">def</name>
    <name evidence="3" type="ORF">AMJ44_04880</name>
</gene>
<dbReference type="AlphaFoldDB" id="A0A0S7Y2L8"/>
<proteinExistence type="inferred from homology"/>
<evidence type="ECO:0000256" key="2">
    <source>
        <dbReference type="HAMAP-Rule" id="MF_00163"/>
    </source>
</evidence>
<dbReference type="CDD" id="cd00487">
    <property type="entry name" value="Pep_deformylase"/>
    <property type="match status" value="1"/>
</dbReference>
<feature type="binding site" evidence="2">
    <location>
        <position position="129"/>
    </location>
    <ligand>
        <name>Fe cation</name>
        <dbReference type="ChEBI" id="CHEBI:24875"/>
    </ligand>
</feature>
<dbReference type="HAMAP" id="MF_00163">
    <property type="entry name" value="Pep_deformylase"/>
    <property type="match status" value="1"/>
</dbReference>
<dbReference type="GO" id="GO:0042586">
    <property type="term" value="F:peptide deformylase activity"/>
    <property type="evidence" value="ECO:0007669"/>
    <property type="project" value="UniProtKB-UniRule"/>
</dbReference>
<dbReference type="NCBIfam" id="NF001159">
    <property type="entry name" value="PRK00150.1-3"/>
    <property type="match status" value="1"/>
</dbReference>
<feature type="binding site" evidence="2">
    <location>
        <position position="133"/>
    </location>
    <ligand>
        <name>Fe cation</name>
        <dbReference type="ChEBI" id="CHEBI:24875"/>
    </ligand>
</feature>
<dbReference type="Gene3D" id="3.90.45.10">
    <property type="entry name" value="Peptide deformylase"/>
    <property type="match status" value="1"/>
</dbReference>
<keyword evidence="2" id="KW-0648">Protein biosynthesis</keyword>
<dbReference type="GO" id="GO:0006412">
    <property type="term" value="P:translation"/>
    <property type="evidence" value="ECO:0007669"/>
    <property type="project" value="UniProtKB-UniRule"/>
</dbReference>
<evidence type="ECO:0000313" key="3">
    <source>
        <dbReference type="EMBL" id="KPJ69005.1"/>
    </source>
</evidence>
<dbReference type="PRINTS" id="PR01576">
    <property type="entry name" value="PDEFORMYLASE"/>
</dbReference>
<accession>A0A0S7Y2L8</accession>
<feature type="active site" evidence="2">
    <location>
        <position position="130"/>
    </location>
</feature>
<dbReference type="PANTHER" id="PTHR10458:SF22">
    <property type="entry name" value="PEPTIDE DEFORMYLASE"/>
    <property type="match status" value="1"/>
</dbReference>
<comment type="function">
    <text evidence="2">Removes the formyl group from the N-terminal Met of newly synthesized proteins. Requires at least a dipeptide for an efficient rate of reaction. N-terminal L-methionine is a prerequisite for activity but the enzyme has broad specificity at other positions.</text>
</comment>
<protein>
    <recommendedName>
        <fullName evidence="2">Peptide deformylase</fullName>
        <shortName evidence="2">PDF</shortName>
        <ecNumber evidence="2">3.5.1.88</ecNumber>
    </recommendedName>
    <alternativeName>
        <fullName evidence="2">Polypeptide deformylase</fullName>
    </alternativeName>
</protein>
<feature type="binding site" evidence="2">
    <location>
        <position position="87"/>
    </location>
    <ligand>
        <name>Fe cation</name>
        <dbReference type="ChEBI" id="CHEBI:24875"/>
    </ligand>
</feature>
<dbReference type="SUPFAM" id="SSF56420">
    <property type="entry name" value="Peptide deformylase"/>
    <property type="match status" value="1"/>
</dbReference>
<dbReference type="InterPro" id="IPR036821">
    <property type="entry name" value="Peptide_deformylase_sf"/>
</dbReference>
<dbReference type="Pfam" id="PF01327">
    <property type="entry name" value="Pep_deformylase"/>
    <property type="match status" value="1"/>
</dbReference>
<reference evidence="3 4" key="1">
    <citation type="journal article" date="2015" name="Microbiome">
        <title>Genomic resolution of linkages in carbon, nitrogen, and sulfur cycling among widespread estuary sediment bacteria.</title>
        <authorList>
            <person name="Baker B.J."/>
            <person name="Lazar C.S."/>
            <person name="Teske A.P."/>
            <person name="Dick G.J."/>
        </authorList>
    </citation>
    <scope>NUCLEOTIDE SEQUENCE [LARGE SCALE GENOMIC DNA]</scope>
    <source>
        <strain evidence="3">DG_54_3</strain>
    </source>
</reference>
<comment type="similarity">
    <text evidence="1 2">Belongs to the polypeptide deformylase family.</text>
</comment>
<organism evidence="3 4">
    <name type="scientific">candidate division WOR-1 bacterium DG_54_3</name>
    <dbReference type="NCBI Taxonomy" id="1703775"/>
    <lineage>
        <taxon>Bacteria</taxon>
        <taxon>Bacillati</taxon>
        <taxon>Saganbacteria</taxon>
    </lineage>
</organism>
<dbReference type="GO" id="GO:0046872">
    <property type="term" value="F:metal ion binding"/>
    <property type="evidence" value="ECO:0007669"/>
    <property type="project" value="UniProtKB-KW"/>
</dbReference>
<comment type="cofactor">
    <cofactor evidence="2">
        <name>Fe(2+)</name>
        <dbReference type="ChEBI" id="CHEBI:29033"/>
    </cofactor>
    <text evidence="2">Binds 1 Fe(2+) ion.</text>
</comment>
<dbReference type="Proteomes" id="UP000051861">
    <property type="component" value="Unassembled WGS sequence"/>
</dbReference>
<evidence type="ECO:0000313" key="4">
    <source>
        <dbReference type="Proteomes" id="UP000051861"/>
    </source>
</evidence>
<keyword evidence="2" id="KW-0408">Iron</keyword>
<evidence type="ECO:0000256" key="1">
    <source>
        <dbReference type="ARBA" id="ARBA00010759"/>
    </source>
</evidence>
<comment type="catalytic activity">
    <reaction evidence="2">
        <text>N-terminal N-formyl-L-methionyl-[peptide] + H2O = N-terminal L-methionyl-[peptide] + formate</text>
        <dbReference type="Rhea" id="RHEA:24420"/>
        <dbReference type="Rhea" id="RHEA-COMP:10639"/>
        <dbReference type="Rhea" id="RHEA-COMP:10640"/>
        <dbReference type="ChEBI" id="CHEBI:15377"/>
        <dbReference type="ChEBI" id="CHEBI:15740"/>
        <dbReference type="ChEBI" id="CHEBI:49298"/>
        <dbReference type="ChEBI" id="CHEBI:64731"/>
        <dbReference type="EC" id="3.5.1.88"/>
    </reaction>
</comment>
<keyword evidence="2" id="KW-0479">Metal-binding</keyword>
<dbReference type="PATRIC" id="fig|1703775.3.peg.1675"/>
<dbReference type="NCBIfam" id="TIGR00079">
    <property type="entry name" value="pept_deformyl"/>
    <property type="match status" value="1"/>
</dbReference>
<dbReference type="PANTHER" id="PTHR10458">
    <property type="entry name" value="PEPTIDE DEFORMYLASE"/>
    <property type="match status" value="1"/>
</dbReference>
<dbReference type="EMBL" id="LIZX01000034">
    <property type="protein sequence ID" value="KPJ69005.1"/>
    <property type="molecule type" value="Genomic_DNA"/>
</dbReference>
<sequence length="163" mass="17877">MIRKILRFPNPLLRKKCKAVGKVTSGIIRLIEDMIETMQAAPGVGLAAPQIGELVRVIVADIGEGPIALINPKILEKSGKQTFTEGCLCLPGVEAPVERASQVLVRGVDRVGKKVKIEARGLLATIFQHEVDHLDGLVFIDRVKDPSLIKYVPPEKEKKEELI</sequence>
<name>A0A0S7Y2L8_UNCSA</name>
<dbReference type="InterPro" id="IPR023635">
    <property type="entry name" value="Peptide_deformylase"/>
</dbReference>